<reference evidence="2" key="1">
    <citation type="journal article" date="2019" name="Int. J. Syst. Evol. Microbiol.">
        <title>The Global Catalogue of Microorganisms (GCM) 10K type strain sequencing project: providing services to taxonomists for standard genome sequencing and annotation.</title>
        <authorList>
            <consortium name="The Broad Institute Genomics Platform"/>
            <consortium name="The Broad Institute Genome Sequencing Center for Infectious Disease"/>
            <person name="Wu L."/>
            <person name="Ma J."/>
        </authorList>
    </citation>
    <scope>NUCLEOTIDE SEQUENCE [LARGE SCALE GENOMIC DNA]</scope>
    <source>
        <strain evidence="2">KCTC 12907</strain>
    </source>
</reference>
<evidence type="ECO:0000313" key="2">
    <source>
        <dbReference type="Proteomes" id="UP001596378"/>
    </source>
</evidence>
<organism evidence="1 2">
    <name type="scientific">Cohnella cellulosilytica</name>
    <dbReference type="NCBI Taxonomy" id="986710"/>
    <lineage>
        <taxon>Bacteria</taxon>
        <taxon>Bacillati</taxon>
        <taxon>Bacillota</taxon>
        <taxon>Bacilli</taxon>
        <taxon>Bacillales</taxon>
        <taxon>Paenibacillaceae</taxon>
        <taxon>Cohnella</taxon>
    </lineage>
</organism>
<dbReference type="InterPro" id="IPR029060">
    <property type="entry name" value="PIN-like_dom_sf"/>
</dbReference>
<keyword evidence="2" id="KW-1185">Reference proteome</keyword>
<proteinExistence type="predicted"/>
<dbReference type="Proteomes" id="UP001596378">
    <property type="component" value="Unassembled WGS sequence"/>
</dbReference>
<dbReference type="SUPFAM" id="SSF88723">
    <property type="entry name" value="PIN domain-like"/>
    <property type="match status" value="1"/>
</dbReference>
<dbReference type="EMBL" id="JBHTAI010000008">
    <property type="protein sequence ID" value="MFC7149661.1"/>
    <property type="molecule type" value="Genomic_DNA"/>
</dbReference>
<sequence length="196" mass="22735">MPAYLLDSNLYRYMHNDNNQAYQAAAKEFFTTLRQEIADSDGQSFILLSAEVKCELEVQMQTLKDRDQRIISGMLEGYTPVSTTFPADLEHDLRKFSNYIRSTKFNGIFKDPNYRLDYLRVSDTRILVDSYVNDAVLVTANIKDFITYSVFCEPGEKKLYDFLNKRYIEVSPEARAMLTEDPSYLSIRAKLEALQL</sequence>
<evidence type="ECO:0000313" key="1">
    <source>
        <dbReference type="EMBL" id="MFC7149661.1"/>
    </source>
</evidence>
<dbReference type="RefSeq" id="WP_378049023.1">
    <property type="nucleotide sequence ID" value="NZ_JBHMDN010000020.1"/>
</dbReference>
<comment type="caution">
    <text evidence="1">The sequence shown here is derived from an EMBL/GenBank/DDBJ whole genome shotgun (WGS) entry which is preliminary data.</text>
</comment>
<name>A0ABW2F8X2_9BACL</name>
<evidence type="ECO:0008006" key="3">
    <source>
        <dbReference type="Google" id="ProtNLM"/>
    </source>
</evidence>
<protein>
    <recommendedName>
        <fullName evidence="3">DUF4411 family protein</fullName>
    </recommendedName>
</protein>
<accession>A0ABW2F8X2</accession>
<gene>
    <name evidence="1" type="ORF">ACFQMJ_14115</name>
</gene>